<evidence type="ECO:0000313" key="7">
    <source>
        <dbReference type="Proteomes" id="UP000596742"/>
    </source>
</evidence>
<name>A0A8B6CB93_MYTGA</name>
<dbReference type="SUPFAM" id="SSF56436">
    <property type="entry name" value="C-type lectin-like"/>
    <property type="match status" value="1"/>
</dbReference>
<comment type="caution">
    <text evidence="6">The sequence shown here is derived from an EMBL/GenBank/DDBJ whole genome shotgun (WGS) entry which is preliminary data.</text>
</comment>
<dbReference type="InterPro" id="IPR035976">
    <property type="entry name" value="Sushi/SCR/CCP_sf"/>
</dbReference>
<dbReference type="PROSITE" id="PS50923">
    <property type="entry name" value="SUSHI"/>
    <property type="match status" value="1"/>
</dbReference>
<dbReference type="Proteomes" id="UP000596742">
    <property type="component" value="Unassembled WGS sequence"/>
</dbReference>
<dbReference type="AlphaFoldDB" id="A0A8B6CB93"/>
<reference evidence="6" key="1">
    <citation type="submission" date="2018-11" db="EMBL/GenBank/DDBJ databases">
        <authorList>
            <person name="Alioto T."/>
            <person name="Alioto T."/>
        </authorList>
    </citation>
    <scope>NUCLEOTIDE SEQUENCE</scope>
</reference>
<accession>A0A8B6CB93</accession>
<gene>
    <name evidence="6" type="ORF">MGAL_10B074179</name>
</gene>
<organism evidence="6 7">
    <name type="scientific">Mytilus galloprovincialis</name>
    <name type="common">Mediterranean mussel</name>
    <dbReference type="NCBI Taxonomy" id="29158"/>
    <lineage>
        <taxon>Eukaryota</taxon>
        <taxon>Metazoa</taxon>
        <taxon>Spiralia</taxon>
        <taxon>Lophotrochozoa</taxon>
        <taxon>Mollusca</taxon>
        <taxon>Bivalvia</taxon>
        <taxon>Autobranchia</taxon>
        <taxon>Pteriomorphia</taxon>
        <taxon>Mytilida</taxon>
        <taxon>Mytiloidea</taxon>
        <taxon>Mytilidae</taxon>
        <taxon>Mytilinae</taxon>
        <taxon>Mytilus</taxon>
    </lineage>
</organism>
<keyword evidence="1 4" id="KW-0732">Signal</keyword>
<keyword evidence="3" id="KW-0768">Sushi</keyword>
<keyword evidence="2" id="KW-1015">Disulfide bond</keyword>
<dbReference type="InterPro" id="IPR016187">
    <property type="entry name" value="CTDL_fold"/>
</dbReference>
<dbReference type="EMBL" id="UYJE01001477">
    <property type="protein sequence ID" value="VDI02442.1"/>
    <property type="molecule type" value="Genomic_DNA"/>
</dbReference>
<dbReference type="SUPFAM" id="SSF57535">
    <property type="entry name" value="Complement control module/SCR domain"/>
    <property type="match status" value="1"/>
</dbReference>
<dbReference type="OrthoDB" id="441660at2759"/>
<dbReference type="CDD" id="cd00037">
    <property type="entry name" value="CLECT"/>
    <property type="match status" value="1"/>
</dbReference>
<protein>
    <recommendedName>
        <fullName evidence="5">Sushi domain-containing protein</fullName>
    </recommendedName>
</protein>
<dbReference type="Gene3D" id="3.10.100.10">
    <property type="entry name" value="Mannose-Binding Protein A, subunit A"/>
    <property type="match status" value="1"/>
</dbReference>
<sequence length="363" mass="42302">MDLTFISKLFVINFTIAWTLCFTFEDVCHPEDKRCLRPSIRGLGNLLWGRCCSLGVLRRIVSISLLECARECFLTTGCFSLNYRHNWHVCELLERHRNRESNCSVFLHDEGCIHSNISTWSKKLYGECVDHNCAAGQRCYFDVGTGVNCKVACKYCNECWFSIFDCSSDLPNVSNASPDEYFGPSRDVRHGVKFKCAHNFRLVGKPYVTCSDRSGGRAEWEILFTCYQENCPHGKEYLYSKDLHICYKLLLHGESQYNYQIAKQKCRQENAFLMRIDMQTKYEHIVRYLRSHNRNDQSSPNWRYDDGTQMDYFNWGSGQPDGTSYNGTDYLSLYKQDYFRMHDVWPTGDKHKGIPLCEIELAP</sequence>
<evidence type="ECO:0000256" key="2">
    <source>
        <dbReference type="ARBA" id="ARBA00023157"/>
    </source>
</evidence>
<evidence type="ECO:0000313" key="6">
    <source>
        <dbReference type="EMBL" id="VDI02442.1"/>
    </source>
</evidence>
<evidence type="ECO:0000256" key="4">
    <source>
        <dbReference type="SAM" id="SignalP"/>
    </source>
</evidence>
<evidence type="ECO:0000256" key="1">
    <source>
        <dbReference type="ARBA" id="ARBA00022729"/>
    </source>
</evidence>
<dbReference type="InterPro" id="IPR000436">
    <property type="entry name" value="Sushi_SCR_CCP_dom"/>
</dbReference>
<comment type="caution">
    <text evidence="3">Lacks conserved residue(s) required for the propagation of feature annotation.</text>
</comment>
<evidence type="ECO:0000259" key="5">
    <source>
        <dbReference type="PROSITE" id="PS50923"/>
    </source>
</evidence>
<keyword evidence="7" id="KW-1185">Reference proteome</keyword>
<feature type="signal peptide" evidence="4">
    <location>
        <begin position="1"/>
        <end position="21"/>
    </location>
</feature>
<dbReference type="InterPro" id="IPR016186">
    <property type="entry name" value="C-type_lectin-like/link_sf"/>
</dbReference>
<proteinExistence type="predicted"/>
<evidence type="ECO:0000256" key="3">
    <source>
        <dbReference type="PROSITE-ProRule" id="PRU00302"/>
    </source>
</evidence>
<feature type="chain" id="PRO_5033018545" description="Sushi domain-containing protein" evidence="4">
    <location>
        <begin position="22"/>
        <end position="363"/>
    </location>
</feature>
<feature type="domain" description="Sushi" evidence="5">
    <location>
        <begin position="164"/>
        <end position="228"/>
    </location>
</feature>